<name>A0A1Q9LP35_9PSEU</name>
<evidence type="ECO:0000313" key="5">
    <source>
        <dbReference type="Proteomes" id="UP000186040"/>
    </source>
</evidence>
<evidence type="ECO:0000259" key="3">
    <source>
        <dbReference type="Pfam" id="PF06722"/>
    </source>
</evidence>
<dbReference type="RefSeq" id="WP_075974670.1">
    <property type="nucleotide sequence ID" value="NZ_MKQR01000009.1"/>
</dbReference>
<dbReference type="FunFam" id="3.40.50.2000:FF:000072">
    <property type="entry name" value="Glycosyl transferase"/>
    <property type="match status" value="1"/>
</dbReference>
<dbReference type="OrthoDB" id="6620093at2"/>
<dbReference type="STRING" id="1193682.BJP25_16135"/>
<dbReference type="InterPro" id="IPR006326">
    <property type="entry name" value="UDPGT_MGT-like"/>
</dbReference>
<dbReference type="Gene3D" id="3.40.50.2000">
    <property type="entry name" value="Glycogen Phosphorylase B"/>
    <property type="match status" value="2"/>
</dbReference>
<evidence type="ECO:0000256" key="2">
    <source>
        <dbReference type="ARBA" id="ARBA00022679"/>
    </source>
</evidence>
<dbReference type="InterPro" id="IPR010610">
    <property type="entry name" value="EryCIII-like_C"/>
</dbReference>
<comment type="similarity">
    <text evidence="1">Belongs to the UDP-glycosyltransferase family.</text>
</comment>
<dbReference type="SUPFAM" id="SSF53756">
    <property type="entry name" value="UDP-Glycosyltransferase/glycogen phosphorylase"/>
    <property type="match status" value="1"/>
</dbReference>
<dbReference type="CDD" id="cd03784">
    <property type="entry name" value="GT1_Gtf-like"/>
    <property type="match status" value="1"/>
</dbReference>
<gene>
    <name evidence="4" type="ORF">BJP25_16135</name>
</gene>
<protein>
    <recommendedName>
        <fullName evidence="3">Erythromycin biosynthesis protein CIII-like C-terminal domain-containing protein</fullName>
    </recommendedName>
</protein>
<dbReference type="InterPro" id="IPR002213">
    <property type="entry name" value="UDP_glucos_trans"/>
</dbReference>
<dbReference type="PANTHER" id="PTHR21015">
    <property type="entry name" value="UDP-N-ACETYLGLUCOSAMINE--N-ACETYLMURAMYL-(PENTAPEPTIDE) PYROPHOSPHORYL-UNDECAPRENOL N-ACETYLGLUCOSAMINE TRANSFERASE 1"/>
    <property type="match status" value="1"/>
</dbReference>
<dbReference type="EMBL" id="MKQR01000009">
    <property type="protein sequence ID" value="OLR93771.1"/>
    <property type="molecule type" value="Genomic_DNA"/>
</dbReference>
<evidence type="ECO:0000256" key="1">
    <source>
        <dbReference type="ARBA" id="ARBA00009995"/>
    </source>
</evidence>
<reference evidence="4 5" key="1">
    <citation type="submission" date="2016-10" db="EMBL/GenBank/DDBJ databases">
        <title>The Draft Genome Sequence of Actinokineospora bangkokensis 44EHWT reveals the biosynthetic pathway of antifungal compounds Thailandins with unusual extender unit butylmalonyl-CoA.</title>
        <authorList>
            <person name="Greule A."/>
            <person name="Intra B."/>
            <person name="Flemming S."/>
            <person name="Rommel M.G."/>
            <person name="Panbangred W."/>
            <person name="Bechthold A."/>
        </authorList>
    </citation>
    <scope>NUCLEOTIDE SEQUENCE [LARGE SCALE GENOMIC DNA]</scope>
    <source>
        <strain evidence="4 5">44EHW</strain>
    </source>
</reference>
<comment type="caution">
    <text evidence="4">The sequence shown here is derived from an EMBL/GenBank/DDBJ whole genome shotgun (WGS) entry which is preliminary data.</text>
</comment>
<dbReference type="AlphaFoldDB" id="A0A1Q9LP35"/>
<dbReference type="Pfam" id="PF06722">
    <property type="entry name" value="EryCIII-like_C"/>
    <property type="match status" value="1"/>
</dbReference>
<evidence type="ECO:0000313" key="4">
    <source>
        <dbReference type="EMBL" id="OLR93771.1"/>
    </source>
</evidence>
<proteinExistence type="inferred from homology"/>
<accession>A0A1Q9LP35</accession>
<organism evidence="4 5">
    <name type="scientific">Actinokineospora bangkokensis</name>
    <dbReference type="NCBI Taxonomy" id="1193682"/>
    <lineage>
        <taxon>Bacteria</taxon>
        <taxon>Bacillati</taxon>
        <taxon>Actinomycetota</taxon>
        <taxon>Actinomycetes</taxon>
        <taxon>Pseudonocardiales</taxon>
        <taxon>Pseudonocardiaceae</taxon>
        <taxon>Actinokineospora</taxon>
    </lineage>
</organism>
<keyword evidence="2" id="KW-0808">Transferase</keyword>
<dbReference type="GO" id="GO:0016758">
    <property type="term" value="F:hexosyltransferase activity"/>
    <property type="evidence" value="ECO:0007669"/>
    <property type="project" value="InterPro"/>
</dbReference>
<dbReference type="Proteomes" id="UP000186040">
    <property type="component" value="Unassembled WGS sequence"/>
</dbReference>
<dbReference type="NCBIfam" id="TIGR01426">
    <property type="entry name" value="MGT"/>
    <property type="match status" value="1"/>
</dbReference>
<dbReference type="GO" id="GO:0008194">
    <property type="term" value="F:UDP-glycosyltransferase activity"/>
    <property type="evidence" value="ECO:0007669"/>
    <property type="project" value="InterPro"/>
</dbReference>
<feature type="domain" description="Erythromycin biosynthesis protein CIII-like C-terminal" evidence="3">
    <location>
        <begin position="265"/>
        <end position="371"/>
    </location>
</feature>
<sequence length="408" mass="43665">MSRPPHVLCAIYPAWGHLLPMLPVVRELVRAGCRVTATAPPELAERLRGLGAETVPYRTPLDARLPDYTSYANLAEAISVLLDQVLGVAPVIDEACAELLPDVLVHDIALTVPGRVLAAKWRRPNVRVLPIFASNEHFSIDAEFAKLAPAPDPADPPHPAVVRYNEQLVRFLHGHGLSGDEAGAALAGVGEDSVVFMPKLFQIAGETFGPDHHFVGPSVTEPTEGWAPPEGSGPVVLISMGTSTYYPPEFFTDCANAFAGSPWHVVIALGTQVDPDELGELPPNVEVHPWIPIGAVLRHASAYLCQGGISGVMESVHHGTPMVLVPHQPEQIANARRVEELGLGLVLEEATVTPELIRQAVDRLRATEGLDDRMAVVREAGRRAGGPARAAEVIRARAVEAMQTAPTA</sequence>
<dbReference type="PANTHER" id="PTHR21015:SF22">
    <property type="entry name" value="GLYCOSYLTRANSFERASE"/>
    <property type="match status" value="1"/>
</dbReference>
<keyword evidence="5" id="KW-1185">Reference proteome</keyword>